<comment type="caution">
    <text evidence="4">The sequence shown here is derived from an EMBL/GenBank/DDBJ whole genome shotgun (WGS) entry which is preliminary data.</text>
</comment>
<protein>
    <submittedName>
        <fullName evidence="4">Adenosylmethionine-8-amino-7-oxononanoate aminotransferase</fullName>
    </submittedName>
</protein>
<dbReference type="PROSITE" id="PS00600">
    <property type="entry name" value="AA_TRANSFER_CLASS_3"/>
    <property type="match status" value="1"/>
</dbReference>
<accession>A0ABS4GMB2</accession>
<dbReference type="EMBL" id="JAGGKT010000002">
    <property type="protein sequence ID" value="MBP1931408.1"/>
    <property type="molecule type" value="Genomic_DNA"/>
</dbReference>
<sequence length="442" mass="48708">MTISEEYIKYLRELDKKHYLHPTSSIRQQQENGPAFIFTDGEGVYLKDISGKTLIDGMSSLWNVNVGHGREELGQVALEQMKKLGYSSSFATFSHEPAILLAAKIAEMTPGDLNAIFYTSGGSESNDTAFKIVRHYWNLKGQPEKKKIISRKRGYHGVAMGATSATGIPVFHAMSGGLLPDFLHVDAFSTQSLRDMIEAEGADTIAAFIAEPIQGAGGVHIPQDPHYFQRVREICDEYNILFIADEVITGFGRTGKMFAMEHWGVVPDLMSIAKGITSGYAQLGGVVISEKIHSELINLSKDTFFHGFTYSGHPVACAVALRNIEIIESENLVENSRVMGQEMLKGFQWLQQEIDIVGEVRGLGLVGAIEIVKDKATGERFESPLSPKIVAEAANRGLICRCVTFEGSDTLVFAPPLVINKEEINKMIHILHETFVATQVKN</sequence>
<name>A0ABS4GMB2_9BACL</name>
<dbReference type="RefSeq" id="WP_209809472.1">
    <property type="nucleotide sequence ID" value="NZ_JAGGKT010000002.1"/>
</dbReference>
<dbReference type="Pfam" id="PF00202">
    <property type="entry name" value="Aminotran_3"/>
    <property type="match status" value="1"/>
</dbReference>
<dbReference type="InterPro" id="IPR005814">
    <property type="entry name" value="Aminotrans_3"/>
</dbReference>
<organism evidence="4 5">
    <name type="scientific">Ammoniphilus resinae</name>
    <dbReference type="NCBI Taxonomy" id="861532"/>
    <lineage>
        <taxon>Bacteria</taxon>
        <taxon>Bacillati</taxon>
        <taxon>Bacillota</taxon>
        <taxon>Bacilli</taxon>
        <taxon>Bacillales</taxon>
        <taxon>Paenibacillaceae</taxon>
        <taxon>Aneurinibacillus group</taxon>
        <taxon>Ammoniphilus</taxon>
    </lineage>
</organism>
<reference evidence="4 5" key="1">
    <citation type="submission" date="2021-03" db="EMBL/GenBank/DDBJ databases">
        <title>Genomic Encyclopedia of Type Strains, Phase IV (KMG-IV): sequencing the most valuable type-strain genomes for metagenomic binning, comparative biology and taxonomic classification.</title>
        <authorList>
            <person name="Goeker M."/>
        </authorList>
    </citation>
    <scope>NUCLEOTIDE SEQUENCE [LARGE SCALE GENOMIC DNA]</scope>
    <source>
        <strain evidence="4 5">DSM 24738</strain>
    </source>
</reference>
<dbReference type="InterPro" id="IPR049704">
    <property type="entry name" value="Aminotrans_3_PPA_site"/>
</dbReference>
<dbReference type="InterPro" id="IPR015421">
    <property type="entry name" value="PyrdxlP-dep_Trfase_major"/>
</dbReference>
<dbReference type="InterPro" id="IPR015424">
    <property type="entry name" value="PyrdxlP-dep_Trfase"/>
</dbReference>
<dbReference type="PIRSF" id="PIRSF000521">
    <property type="entry name" value="Transaminase_4ab_Lys_Orn"/>
    <property type="match status" value="1"/>
</dbReference>
<evidence type="ECO:0000256" key="3">
    <source>
        <dbReference type="RuleBase" id="RU003560"/>
    </source>
</evidence>
<dbReference type="Proteomes" id="UP001519343">
    <property type="component" value="Unassembled WGS sequence"/>
</dbReference>
<evidence type="ECO:0000313" key="5">
    <source>
        <dbReference type="Proteomes" id="UP001519343"/>
    </source>
</evidence>
<dbReference type="CDD" id="cd00610">
    <property type="entry name" value="OAT_like"/>
    <property type="match status" value="1"/>
</dbReference>
<dbReference type="GO" id="GO:0008483">
    <property type="term" value="F:transaminase activity"/>
    <property type="evidence" value="ECO:0007669"/>
    <property type="project" value="UniProtKB-KW"/>
</dbReference>
<gene>
    <name evidence="4" type="ORF">J2Z37_001405</name>
</gene>
<dbReference type="PANTHER" id="PTHR43094">
    <property type="entry name" value="AMINOTRANSFERASE"/>
    <property type="match status" value="1"/>
</dbReference>
<dbReference type="SUPFAM" id="SSF53383">
    <property type="entry name" value="PLP-dependent transferases"/>
    <property type="match status" value="1"/>
</dbReference>
<dbReference type="Gene3D" id="3.90.1150.10">
    <property type="entry name" value="Aspartate Aminotransferase, domain 1"/>
    <property type="match status" value="1"/>
</dbReference>
<keyword evidence="4" id="KW-0808">Transferase</keyword>
<keyword evidence="5" id="KW-1185">Reference proteome</keyword>
<proteinExistence type="inferred from homology"/>
<keyword evidence="4" id="KW-0032">Aminotransferase</keyword>
<comment type="similarity">
    <text evidence="1 3">Belongs to the class-III pyridoxal-phosphate-dependent aminotransferase family.</text>
</comment>
<dbReference type="Gene3D" id="3.40.640.10">
    <property type="entry name" value="Type I PLP-dependent aspartate aminotransferase-like (Major domain)"/>
    <property type="match status" value="1"/>
</dbReference>
<evidence type="ECO:0000256" key="1">
    <source>
        <dbReference type="ARBA" id="ARBA00008954"/>
    </source>
</evidence>
<dbReference type="InterPro" id="IPR015422">
    <property type="entry name" value="PyrdxlP-dep_Trfase_small"/>
</dbReference>
<dbReference type="PANTHER" id="PTHR43094:SF1">
    <property type="entry name" value="AMINOTRANSFERASE CLASS-III"/>
    <property type="match status" value="1"/>
</dbReference>
<evidence type="ECO:0000313" key="4">
    <source>
        <dbReference type="EMBL" id="MBP1931408.1"/>
    </source>
</evidence>
<evidence type="ECO:0000256" key="2">
    <source>
        <dbReference type="ARBA" id="ARBA00022898"/>
    </source>
</evidence>
<keyword evidence="2 3" id="KW-0663">Pyridoxal phosphate</keyword>